<protein>
    <submittedName>
        <fullName evidence="1">Uncharacterized protein</fullName>
    </submittedName>
</protein>
<reference evidence="1 2" key="1">
    <citation type="journal article" date="2018" name="Sci. Rep.">
        <title>Comparative analysis of the Pocillopora damicornis genome highlights role of immune system in coral evolution.</title>
        <authorList>
            <person name="Cunning R."/>
            <person name="Bay R.A."/>
            <person name="Gillette P."/>
            <person name="Baker A.C."/>
            <person name="Traylor-Knowles N."/>
        </authorList>
    </citation>
    <scope>NUCLEOTIDE SEQUENCE [LARGE SCALE GENOMIC DNA]</scope>
    <source>
        <strain evidence="1">RSMAS</strain>
        <tissue evidence="1">Whole animal</tissue>
    </source>
</reference>
<evidence type="ECO:0000313" key="1">
    <source>
        <dbReference type="EMBL" id="RMX43907.1"/>
    </source>
</evidence>
<gene>
    <name evidence="1" type="ORF">pdam_00011263</name>
</gene>
<dbReference type="Proteomes" id="UP000275408">
    <property type="component" value="Unassembled WGS sequence"/>
</dbReference>
<dbReference type="AlphaFoldDB" id="A0A3M6TR60"/>
<accession>A0A3M6TR60</accession>
<organism evidence="1 2">
    <name type="scientific">Pocillopora damicornis</name>
    <name type="common">Cauliflower coral</name>
    <name type="synonym">Millepora damicornis</name>
    <dbReference type="NCBI Taxonomy" id="46731"/>
    <lineage>
        <taxon>Eukaryota</taxon>
        <taxon>Metazoa</taxon>
        <taxon>Cnidaria</taxon>
        <taxon>Anthozoa</taxon>
        <taxon>Hexacorallia</taxon>
        <taxon>Scleractinia</taxon>
        <taxon>Astrocoeniina</taxon>
        <taxon>Pocilloporidae</taxon>
        <taxon>Pocillopora</taxon>
    </lineage>
</organism>
<proteinExistence type="predicted"/>
<comment type="caution">
    <text evidence="1">The sequence shown here is derived from an EMBL/GenBank/DDBJ whole genome shotgun (WGS) entry which is preliminary data.</text>
</comment>
<sequence>MRNPENFREICAEKKVIEDVLGKCMQSYEEYYQLALEPETKAEALNDYYSVMISRKEFDERLKEWLQTVERSPDEIFGQKHFIAHGHIEQIVNGPQLKCMDVVGLSHLSVQMQNCWLILTQMGYEADTNSSDNLVEIVKRPPLHLQSKWVNEAGNLTLTGIESTFSHLGKFLEGKAMLANTMYGEIVGSAPAEH</sequence>
<keyword evidence="2" id="KW-1185">Reference proteome</keyword>
<evidence type="ECO:0000313" key="2">
    <source>
        <dbReference type="Proteomes" id="UP000275408"/>
    </source>
</evidence>
<dbReference type="EMBL" id="RCHS01003097">
    <property type="protein sequence ID" value="RMX43907.1"/>
    <property type="molecule type" value="Genomic_DNA"/>
</dbReference>
<name>A0A3M6TR60_POCDA</name>